<proteinExistence type="inferred from homology"/>
<sequence length="546" mass="61445">MSSTFFGFNIARSGLFASQRALNITSHNIANVNTEGYCRQRLDIKQTTPMLLPNGQGMLGTGVMTENVTQIRHEFLDFKYRGENKTFGEWEAKFNTLDNIQGIFNEPSDSGIQTVLDQFFSSLHELSKTPENLTTRALVRERAIALTTSLNHMAGQFEKLQSDTDFEIRTTADEINGYSEQITKLNKLIYNAELDGSKANDLRDQRNLLVDKLSKLVNVDYYEDNQNRFHVLINGKTLVSHFRNNKLKYEERENKLNPSCDVTKLHDIKWEDGSTFNPTSGKIKGLMDMRDNISGDNKGIPYYMEKLNEFADGFAEVLNTIHKAGYGLEGDTDIYLFTINGMSTADYKDYLLNKGLDGGPAEEIVGVTNMNDAKTSLQSKISADPAKYRYKTVKEIDGKFYIVDRISASELTVSGDIQDSEKGLNKIAASTEDNPELPGNGDNALAMVDVRHDVDLFEWGSPEDFVKSLISNLGVDTQSAERMRDNQIVLLKQVETNRQSISGVSIDEEMSNMIRFQHSFNANSRMITAMDEMIETIISRMGLVGR</sequence>
<keyword evidence="11" id="KW-0966">Cell projection</keyword>
<dbReference type="GO" id="GO:0044780">
    <property type="term" value="P:bacterial-type flagellum assembly"/>
    <property type="evidence" value="ECO:0007669"/>
    <property type="project" value="InterPro"/>
</dbReference>
<dbReference type="STRING" id="1121301.SAMN02745912_00665"/>
<dbReference type="InterPro" id="IPR010930">
    <property type="entry name" value="Flg_bb/hook_C_dom"/>
</dbReference>
<dbReference type="OrthoDB" id="9802553at2"/>
<dbReference type="Pfam" id="PF22638">
    <property type="entry name" value="FlgK_D1"/>
    <property type="match status" value="1"/>
</dbReference>
<dbReference type="Pfam" id="PF00460">
    <property type="entry name" value="Flg_bb_rod"/>
    <property type="match status" value="1"/>
</dbReference>
<feature type="domain" description="Flagellar basal body rod protein N-terminal" evidence="8">
    <location>
        <begin position="8"/>
        <end position="37"/>
    </location>
</feature>
<dbReference type="Proteomes" id="UP000184465">
    <property type="component" value="Unassembled WGS sequence"/>
</dbReference>
<evidence type="ECO:0000259" key="9">
    <source>
        <dbReference type="Pfam" id="PF06429"/>
    </source>
</evidence>
<evidence type="ECO:0000256" key="4">
    <source>
        <dbReference type="ARBA" id="ARBA00016244"/>
    </source>
</evidence>
<dbReference type="PANTHER" id="PTHR30033:SF1">
    <property type="entry name" value="FLAGELLAR HOOK-ASSOCIATED PROTEIN 1"/>
    <property type="match status" value="1"/>
</dbReference>
<dbReference type="InterPro" id="IPR002371">
    <property type="entry name" value="FlgK"/>
</dbReference>
<dbReference type="SUPFAM" id="SSF64518">
    <property type="entry name" value="Phase 1 flagellin"/>
    <property type="match status" value="1"/>
</dbReference>
<accession>A0A1M6L5I2</accession>
<dbReference type="InterPro" id="IPR053927">
    <property type="entry name" value="FlgK_helical"/>
</dbReference>
<keyword evidence="11" id="KW-0969">Cilium</keyword>
<evidence type="ECO:0000313" key="11">
    <source>
        <dbReference type="EMBL" id="SHJ66463.1"/>
    </source>
</evidence>
<evidence type="ECO:0000256" key="7">
    <source>
        <dbReference type="RuleBase" id="RU362065"/>
    </source>
</evidence>
<dbReference type="Pfam" id="PF06429">
    <property type="entry name" value="Flg_bbr_C"/>
    <property type="match status" value="1"/>
</dbReference>
<dbReference type="InterPro" id="IPR001444">
    <property type="entry name" value="Flag_bb_rod_N"/>
</dbReference>
<evidence type="ECO:0000256" key="2">
    <source>
        <dbReference type="ARBA" id="ARBA00004613"/>
    </source>
</evidence>
<evidence type="ECO:0000256" key="1">
    <source>
        <dbReference type="ARBA" id="ARBA00004365"/>
    </source>
</evidence>
<reference evidence="11 12" key="1">
    <citation type="submission" date="2016-11" db="EMBL/GenBank/DDBJ databases">
        <authorList>
            <person name="Jaros S."/>
            <person name="Januszkiewicz K."/>
            <person name="Wedrychowicz H."/>
        </authorList>
    </citation>
    <scope>NUCLEOTIDE SEQUENCE [LARGE SCALE GENOMIC DNA]</scope>
    <source>
        <strain evidence="11 12">DSM 15212</strain>
    </source>
</reference>
<dbReference type="PRINTS" id="PR01005">
    <property type="entry name" value="FLGHOOKAP1"/>
</dbReference>
<keyword evidence="5 7" id="KW-0964">Secreted</keyword>
<dbReference type="RefSeq" id="WP_073146951.1">
    <property type="nucleotide sequence ID" value="NZ_FRAG01000005.1"/>
</dbReference>
<keyword evidence="11" id="KW-0282">Flagellum</keyword>
<keyword evidence="12" id="KW-1185">Reference proteome</keyword>
<evidence type="ECO:0000256" key="5">
    <source>
        <dbReference type="ARBA" id="ARBA00022525"/>
    </source>
</evidence>
<organism evidence="11 12">
    <name type="scientific">Paramaledivibacter caminithermalis (strain DSM 15212 / CIP 107654 / DViRD3)</name>
    <name type="common">Clostridium caminithermale</name>
    <dbReference type="NCBI Taxonomy" id="1121301"/>
    <lineage>
        <taxon>Bacteria</taxon>
        <taxon>Bacillati</taxon>
        <taxon>Bacillota</taxon>
        <taxon>Clostridia</taxon>
        <taxon>Peptostreptococcales</taxon>
        <taxon>Caminicellaceae</taxon>
        <taxon>Paramaledivibacter</taxon>
    </lineage>
</organism>
<feature type="domain" description="Flagellar basal-body/hook protein C-terminal" evidence="9">
    <location>
        <begin position="500"/>
        <end position="539"/>
    </location>
</feature>
<dbReference type="AlphaFoldDB" id="A0A1M6L5I2"/>
<evidence type="ECO:0000259" key="10">
    <source>
        <dbReference type="Pfam" id="PF22638"/>
    </source>
</evidence>
<comment type="subcellular location">
    <subcellularLocation>
        <location evidence="1 7">Bacterial flagellum</location>
    </subcellularLocation>
    <subcellularLocation>
        <location evidence="2 7">Secreted</location>
    </subcellularLocation>
</comment>
<dbReference type="GO" id="GO:0009424">
    <property type="term" value="C:bacterial-type flagellum hook"/>
    <property type="evidence" value="ECO:0007669"/>
    <property type="project" value="UniProtKB-UniRule"/>
</dbReference>
<dbReference type="GO" id="GO:0005198">
    <property type="term" value="F:structural molecule activity"/>
    <property type="evidence" value="ECO:0007669"/>
    <property type="project" value="UniProtKB-UniRule"/>
</dbReference>
<dbReference type="PANTHER" id="PTHR30033">
    <property type="entry name" value="FLAGELLAR HOOK-ASSOCIATED PROTEIN 1"/>
    <property type="match status" value="1"/>
</dbReference>
<protein>
    <recommendedName>
        <fullName evidence="4 7">Flagellar hook-associated protein 1</fullName>
        <shortName evidence="7">HAP1</shortName>
    </recommendedName>
</protein>
<evidence type="ECO:0000313" key="12">
    <source>
        <dbReference type="Proteomes" id="UP000184465"/>
    </source>
</evidence>
<feature type="domain" description="Flagellar hook-associated protein FlgK helical" evidence="10">
    <location>
        <begin position="97"/>
        <end position="337"/>
    </location>
</feature>
<dbReference type="GO" id="GO:0005576">
    <property type="term" value="C:extracellular region"/>
    <property type="evidence" value="ECO:0007669"/>
    <property type="project" value="UniProtKB-SubCell"/>
</dbReference>
<name>A0A1M6L5I2_PARC5</name>
<dbReference type="EMBL" id="FRAG01000005">
    <property type="protein sequence ID" value="SHJ66463.1"/>
    <property type="molecule type" value="Genomic_DNA"/>
</dbReference>
<evidence type="ECO:0000256" key="3">
    <source>
        <dbReference type="ARBA" id="ARBA00009677"/>
    </source>
</evidence>
<dbReference type="NCBIfam" id="TIGR02492">
    <property type="entry name" value="flgK_ends"/>
    <property type="match status" value="1"/>
</dbReference>
<keyword evidence="6 7" id="KW-0975">Bacterial flagellum</keyword>
<evidence type="ECO:0000259" key="8">
    <source>
        <dbReference type="Pfam" id="PF00460"/>
    </source>
</evidence>
<comment type="similarity">
    <text evidence="3 7">Belongs to the flagella basal body rod proteins family.</text>
</comment>
<evidence type="ECO:0000256" key="6">
    <source>
        <dbReference type="ARBA" id="ARBA00023143"/>
    </source>
</evidence>
<gene>
    <name evidence="7" type="primary">flgK</name>
    <name evidence="11" type="ORF">SAMN02745912_00665</name>
</gene>